<dbReference type="KEGG" id="ptm:GSPATT00038630001"/>
<name>A0CJ81_PARTE</name>
<dbReference type="AlphaFoldDB" id="A0CJ81"/>
<sequence>MLASCGSQYLYYYQINRANFTLNLTQIGTSNSRKSGNPQMYSNGNPILISVMTLNEMLIKPTKNYNQEDLIKTYTYAARNTHIKRSSSILSYISLTNQDKSQINEIPLPGQPLVHNLQIVAFIVLLLEELKIQKIRRSLHNLLSQFLLQNQKFAAQFEQFTSAPTTGLKCVDVQYFQVNVGCAINKQDITTVLLVAGSGFLLLVEEQHNNLQTSKQQQ</sequence>
<accession>A0CJ81</accession>
<dbReference type="InParanoid" id="A0CJ81"/>
<evidence type="ECO:0000313" key="2">
    <source>
        <dbReference type="Proteomes" id="UP000000600"/>
    </source>
</evidence>
<keyword evidence="2" id="KW-1185">Reference proteome</keyword>
<dbReference type="RefSeq" id="XP_001438245.1">
    <property type="nucleotide sequence ID" value="XM_001438208.1"/>
</dbReference>
<proteinExistence type="predicted"/>
<reference evidence="1 2" key="1">
    <citation type="journal article" date="2006" name="Nature">
        <title>Global trends of whole-genome duplications revealed by the ciliate Paramecium tetraurelia.</title>
        <authorList>
            <consortium name="Genoscope"/>
            <person name="Aury J.-M."/>
            <person name="Jaillon O."/>
            <person name="Duret L."/>
            <person name="Noel B."/>
            <person name="Jubin C."/>
            <person name="Porcel B.M."/>
            <person name="Segurens B."/>
            <person name="Daubin V."/>
            <person name="Anthouard V."/>
            <person name="Aiach N."/>
            <person name="Arnaiz O."/>
            <person name="Billaut A."/>
            <person name="Beisson J."/>
            <person name="Blanc I."/>
            <person name="Bouhouche K."/>
            <person name="Camara F."/>
            <person name="Duharcourt S."/>
            <person name="Guigo R."/>
            <person name="Gogendeau D."/>
            <person name="Katinka M."/>
            <person name="Keller A.-M."/>
            <person name="Kissmehl R."/>
            <person name="Klotz C."/>
            <person name="Koll F."/>
            <person name="Le Moue A."/>
            <person name="Lepere C."/>
            <person name="Malinsky S."/>
            <person name="Nowacki M."/>
            <person name="Nowak J.K."/>
            <person name="Plattner H."/>
            <person name="Poulain J."/>
            <person name="Ruiz F."/>
            <person name="Serrano V."/>
            <person name="Zagulski M."/>
            <person name="Dessen P."/>
            <person name="Betermier M."/>
            <person name="Weissenbach J."/>
            <person name="Scarpelli C."/>
            <person name="Schachter V."/>
            <person name="Sperling L."/>
            <person name="Meyer E."/>
            <person name="Cohen J."/>
            <person name="Wincker P."/>
        </authorList>
    </citation>
    <scope>NUCLEOTIDE SEQUENCE [LARGE SCALE GENOMIC DNA]</scope>
    <source>
        <strain evidence="1 2">Stock d4-2</strain>
    </source>
</reference>
<organism evidence="1 2">
    <name type="scientific">Paramecium tetraurelia</name>
    <dbReference type="NCBI Taxonomy" id="5888"/>
    <lineage>
        <taxon>Eukaryota</taxon>
        <taxon>Sar</taxon>
        <taxon>Alveolata</taxon>
        <taxon>Ciliophora</taxon>
        <taxon>Intramacronucleata</taxon>
        <taxon>Oligohymenophorea</taxon>
        <taxon>Peniculida</taxon>
        <taxon>Parameciidae</taxon>
        <taxon>Paramecium</taxon>
    </lineage>
</organism>
<dbReference type="EMBL" id="CT868092">
    <property type="protein sequence ID" value="CAK70848.1"/>
    <property type="molecule type" value="Genomic_DNA"/>
</dbReference>
<gene>
    <name evidence="1" type="ORF">GSPATT00038630001</name>
</gene>
<dbReference type="GeneID" id="5024029"/>
<evidence type="ECO:0000313" key="1">
    <source>
        <dbReference type="EMBL" id="CAK70848.1"/>
    </source>
</evidence>
<protein>
    <submittedName>
        <fullName evidence="1">Uncharacterized protein</fullName>
    </submittedName>
</protein>
<dbReference type="Proteomes" id="UP000000600">
    <property type="component" value="Unassembled WGS sequence"/>
</dbReference>
<dbReference type="HOGENOM" id="CLU_1269037_0_0_1"/>